<dbReference type="HOGENOM" id="CLU_3268095_0_0_9"/>
<protein>
    <submittedName>
        <fullName evidence="1">Uncharacterized protein</fullName>
    </submittedName>
</protein>
<proteinExistence type="predicted"/>
<dbReference type="EMBL" id="ACEC01000021">
    <property type="protein sequence ID" value="EEG31799.1"/>
    <property type="molecule type" value="Genomic_DNA"/>
</dbReference>
<dbReference type="AlphaFoldDB" id="C0E9N4"/>
<reference evidence="1 2" key="1">
    <citation type="submission" date="2009-01" db="EMBL/GenBank/DDBJ databases">
        <authorList>
            <person name="Fulton L."/>
            <person name="Clifton S."/>
            <person name="Fulton B."/>
            <person name="Xu J."/>
            <person name="Minx P."/>
            <person name="Pepin K.H."/>
            <person name="Johnson M."/>
            <person name="Bhonagiri V."/>
            <person name="Nash W.E."/>
            <person name="Mardis E.R."/>
            <person name="Wilson R.K."/>
        </authorList>
    </citation>
    <scope>NUCLEOTIDE SEQUENCE [LARGE SCALE GENOMIC DNA]</scope>
    <source>
        <strain evidence="1 2">DSM 5476</strain>
    </source>
</reference>
<comment type="caution">
    <text evidence="1">The sequence shown here is derived from an EMBL/GenBank/DDBJ whole genome shotgun (WGS) entry which is preliminary data.</text>
</comment>
<accession>C0E9N4</accession>
<gene>
    <name evidence="1" type="ORF">CLOSTMETH_00533</name>
</gene>
<keyword evidence="2" id="KW-1185">Reference proteome</keyword>
<sequence length="41" mass="4836">MDINFMVAKKKFLQPFFLKENGFEFIPGLSLDAIMTARNRR</sequence>
<reference evidence="1 2" key="2">
    <citation type="submission" date="2009-02" db="EMBL/GenBank/DDBJ databases">
        <title>Draft genome sequence of Clostridium methylpentosum (DSM 5476).</title>
        <authorList>
            <person name="Sudarsanam P."/>
            <person name="Ley R."/>
            <person name="Guruge J."/>
            <person name="Turnbaugh P.J."/>
            <person name="Mahowald M."/>
            <person name="Liep D."/>
            <person name="Gordon J."/>
        </authorList>
    </citation>
    <scope>NUCLEOTIDE SEQUENCE [LARGE SCALE GENOMIC DNA]</scope>
    <source>
        <strain evidence="1 2">DSM 5476</strain>
    </source>
</reference>
<evidence type="ECO:0000313" key="2">
    <source>
        <dbReference type="Proteomes" id="UP000003340"/>
    </source>
</evidence>
<organism evidence="1 2">
    <name type="scientific">[Clostridium] methylpentosum DSM 5476</name>
    <dbReference type="NCBI Taxonomy" id="537013"/>
    <lineage>
        <taxon>Bacteria</taxon>
        <taxon>Bacillati</taxon>
        <taxon>Bacillota</taxon>
        <taxon>Clostridia</taxon>
        <taxon>Eubacteriales</taxon>
        <taxon>Oscillospiraceae</taxon>
        <taxon>Oscillospiraceae incertae sedis</taxon>
    </lineage>
</organism>
<name>C0E9N4_9FIRM</name>
<dbReference type="Proteomes" id="UP000003340">
    <property type="component" value="Unassembled WGS sequence"/>
</dbReference>
<evidence type="ECO:0000313" key="1">
    <source>
        <dbReference type="EMBL" id="EEG31799.1"/>
    </source>
</evidence>